<sequence length="312" mass="33847">MLAYTLRRTLWAIPTILAVITACYLLLHLTPGGPFDTEKHLSEATLANLNARYHLDEPLWKQYLHYLWALLHGDLGLSFRYTDWSVTDLVLKALPVSLGVGGVSVPIAVVIGVTLGTIAAVRRDSVIDHTVMVLGNIGNVVPPFVLGPLLVWVFAILLKTADGHGWLPAGGWGEGEWRYRVLPIALLTIINVALIARVMRGSMIEVLSGNFIRTARAKGLPARTIVLRHAMKPALMPVVSLLGSVCISSITAAVVTESVFALPGIGQLVVNGAINRDYTLVLGLVVLTTAVAVLFNLLVDLAYAWLDPRIRY</sequence>
<dbReference type="Pfam" id="PF00528">
    <property type="entry name" value="BPD_transp_1"/>
    <property type="match status" value="1"/>
</dbReference>
<dbReference type="GO" id="GO:0005886">
    <property type="term" value="C:plasma membrane"/>
    <property type="evidence" value="ECO:0007669"/>
    <property type="project" value="UniProtKB-SubCell"/>
</dbReference>
<feature type="transmembrane region" description="Helical" evidence="7">
    <location>
        <begin position="9"/>
        <end position="27"/>
    </location>
</feature>
<dbReference type="AlphaFoldDB" id="A0A0N7JUV9"/>
<feature type="transmembrane region" description="Helical" evidence="7">
    <location>
        <begin position="133"/>
        <end position="157"/>
    </location>
</feature>
<reference evidence="9 10" key="1">
    <citation type="journal article" date="2014" name="Genome Announc.">
        <title>Draft Genome Sequence of the Haloacid-Degrading Burkholderia caribensis Strain MBA4.</title>
        <authorList>
            <person name="Pan Y."/>
            <person name="Kong K.F."/>
            <person name="Tsang J.S."/>
        </authorList>
    </citation>
    <scope>NUCLEOTIDE SEQUENCE [LARGE SCALE GENOMIC DNA]</scope>
    <source>
        <strain evidence="9 10">MBA4</strain>
    </source>
</reference>
<dbReference type="Gene3D" id="1.10.3720.10">
    <property type="entry name" value="MetI-like"/>
    <property type="match status" value="1"/>
</dbReference>
<comment type="subcellular location">
    <subcellularLocation>
        <location evidence="1 7">Cell membrane</location>
        <topology evidence="1 7">Multi-pass membrane protein</topology>
    </subcellularLocation>
</comment>
<protein>
    <submittedName>
        <fullName evidence="9">Oligopeptide transport system permease protein OppB</fullName>
    </submittedName>
</protein>
<dbReference type="PANTHER" id="PTHR43163:SF6">
    <property type="entry name" value="DIPEPTIDE TRANSPORT SYSTEM PERMEASE PROTEIN DPPB-RELATED"/>
    <property type="match status" value="1"/>
</dbReference>
<evidence type="ECO:0000259" key="8">
    <source>
        <dbReference type="PROSITE" id="PS50928"/>
    </source>
</evidence>
<evidence type="ECO:0000313" key="9">
    <source>
        <dbReference type="EMBL" id="ALL67501.1"/>
    </source>
</evidence>
<dbReference type="GeneID" id="69971323"/>
<comment type="similarity">
    <text evidence="7">Belongs to the binding-protein-dependent transport system permease family.</text>
</comment>
<dbReference type="PROSITE" id="PS50928">
    <property type="entry name" value="ABC_TM1"/>
    <property type="match status" value="1"/>
</dbReference>
<keyword evidence="3" id="KW-1003">Cell membrane</keyword>
<keyword evidence="4 7" id="KW-0812">Transmembrane</keyword>
<gene>
    <name evidence="9" type="ORF">K788_0008155</name>
</gene>
<evidence type="ECO:0000256" key="4">
    <source>
        <dbReference type="ARBA" id="ARBA00022692"/>
    </source>
</evidence>
<keyword evidence="5 7" id="KW-1133">Transmembrane helix</keyword>
<evidence type="ECO:0000256" key="5">
    <source>
        <dbReference type="ARBA" id="ARBA00022989"/>
    </source>
</evidence>
<proteinExistence type="inferred from homology"/>
<evidence type="ECO:0000256" key="3">
    <source>
        <dbReference type="ARBA" id="ARBA00022475"/>
    </source>
</evidence>
<dbReference type="CDD" id="cd06261">
    <property type="entry name" value="TM_PBP2"/>
    <property type="match status" value="1"/>
</dbReference>
<evidence type="ECO:0000256" key="1">
    <source>
        <dbReference type="ARBA" id="ARBA00004651"/>
    </source>
</evidence>
<dbReference type="PANTHER" id="PTHR43163">
    <property type="entry name" value="DIPEPTIDE TRANSPORT SYSTEM PERMEASE PROTEIN DPPB-RELATED"/>
    <property type="match status" value="1"/>
</dbReference>
<dbReference type="Proteomes" id="UP000019146">
    <property type="component" value="Chromosome 2"/>
</dbReference>
<dbReference type="InterPro" id="IPR035906">
    <property type="entry name" value="MetI-like_sf"/>
</dbReference>
<feature type="transmembrane region" description="Helical" evidence="7">
    <location>
        <begin position="238"/>
        <end position="260"/>
    </location>
</feature>
<feature type="transmembrane region" description="Helical" evidence="7">
    <location>
        <begin position="98"/>
        <end position="121"/>
    </location>
</feature>
<keyword evidence="6 7" id="KW-0472">Membrane</keyword>
<dbReference type="GO" id="GO:0071916">
    <property type="term" value="F:dipeptide transmembrane transporter activity"/>
    <property type="evidence" value="ECO:0007669"/>
    <property type="project" value="TreeGrafter"/>
</dbReference>
<name>A0A0N7JUV9_9BURK</name>
<evidence type="ECO:0000256" key="2">
    <source>
        <dbReference type="ARBA" id="ARBA00022448"/>
    </source>
</evidence>
<evidence type="ECO:0000256" key="6">
    <source>
        <dbReference type="ARBA" id="ARBA00023136"/>
    </source>
</evidence>
<evidence type="ECO:0000256" key="7">
    <source>
        <dbReference type="RuleBase" id="RU363032"/>
    </source>
</evidence>
<accession>A0A0N7JUV9</accession>
<feature type="transmembrane region" description="Helical" evidence="7">
    <location>
        <begin position="280"/>
        <end position="306"/>
    </location>
</feature>
<dbReference type="KEGG" id="bcai:K788_0008155"/>
<feature type="domain" description="ABC transmembrane type-1" evidence="8">
    <location>
        <begin position="94"/>
        <end position="299"/>
    </location>
</feature>
<dbReference type="PROSITE" id="PS51257">
    <property type="entry name" value="PROKAR_LIPOPROTEIN"/>
    <property type="match status" value="1"/>
</dbReference>
<dbReference type="InterPro" id="IPR000515">
    <property type="entry name" value="MetI-like"/>
</dbReference>
<dbReference type="EMBL" id="CP012747">
    <property type="protein sequence ID" value="ALL67501.1"/>
    <property type="molecule type" value="Genomic_DNA"/>
</dbReference>
<feature type="transmembrane region" description="Helical" evidence="7">
    <location>
        <begin position="177"/>
        <end position="196"/>
    </location>
</feature>
<organism evidence="9 10">
    <name type="scientific">Paraburkholderia caribensis MBA4</name>
    <dbReference type="NCBI Taxonomy" id="1323664"/>
    <lineage>
        <taxon>Bacteria</taxon>
        <taxon>Pseudomonadati</taxon>
        <taxon>Pseudomonadota</taxon>
        <taxon>Betaproteobacteria</taxon>
        <taxon>Burkholderiales</taxon>
        <taxon>Burkholderiaceae</taxon>
        <taxon>Paraburkholderia</taxon>
    </lineage>
</organism>
<evidence type="ECO:0000313" key="10">
    <source>
        <dbReference type="Proteomes" id="UP000019146"/>
    </source>
</evidence>
<dbReference type="RefSeq" id="WP_036000247.1">
    <property type="nucleotide sequence ID" value="NZ_CP012747.1"/>
</dbReference>
<keyword evidence="2 7" id="KW-0813">Transport</keyword>
<dbReference type="SUPFAM" id="SSF161098">
    <property type="entry name" value="MetI-like"/>
    <property type="match status" value="1"/>
</dbReference>